<comment type="similarity">
    <text evidence="1">Belongs to the membrane fusion protein (MFP) (TC 8.A.1) family.</text>
</comment>
<evidence type="ECO:0000256" key="1">
    <source>
        <dbReference type="ARBA" id="ARBA00009477"/>
    </source>
</evidence>
<evidence type="ECO:0000259" key="4">
    <source>
        <dbReference type="Pfam" id="PF25954"/>
    </source>
</evidence>
<proteinExistence type="inferred from homology"/>
<dbReference type="PANTHER" id="PTHR30469:SF15">
    <property type="entry name" value="HLYD FAMILY OF SECRETION PROTEINS"/>
    <property type="match status" value="1"/>
</dbReference>
<dbReference type="InterPro" id="IPR006143">
    <property type="entry name" value="RND_pump_MFP"/>
</dbReference>
<dbReference type="EMBL" id="SHKP01000008">
    <property type="protein sequence ID" value="RZT93693.1"/>
    <property type="molecule type" value="Genomic_DNA"/>
</dbReference>
<feature type="domain" description="Multidrug resistance protein MdtA-like barrel-sandwich hybrid" evidence="3">
    <location>
        <begin position="88"/>
        <end position="229"/>
    </location>
</feature>
<evidence type="ECO:0000313" key="6">
    <source>
        <dbReference type="EMBL" id="RZT93693.1"/>
    </source>
</evidence>
<dbReference type="NCBIfam" id="TIGR01730">
    <property type="entry name" value="RND_mfp"/>
    <property type="match status" value="1"/>
</dbReference>
<feature type="domain" description="CusB-like beta-barrel" evidence="4">
    <location>
        <begin position="242"/>
        <end position="306"/>
    </location>
</feature>
<dbReference type="InterPro" id="IPR058792">
    <property type="entry name" value="Beta-barrel_RND_2"/>
</dbReference>
<dbReference type="Gene3D" id="2.40.50.100">
    <property type="match status" value="1"/>
</dbReference>
<evidence type="ECO:0000256" key="2">
    <source>
        <dbReference type="SAM" id="MobiDB-lite"/>
    </source>
</evidence>
<dbReference type="AlphaFoldDB" id="A0A4Q7VDX2"/>
<dbReference type="Gene3D" id="2.40.30.170">
    <property type="match status" value="1"/>
</dbReference>
<dbReference type="Gene3D" id="2.40.420.20">
    <property type="match status" value="1"/>
</dbReference>
<dbReference type="GO" id="GO:0015562">
    <property type="term" value="F:efflux transmembrane transporter activity"/>
    <property type="evidence" value="ECO:0007669"/>
    <property type="project" value="TreeGrafter"/>
</dbReference>
<dbReference type="Gene3D" id="1.10.287.470">
    <property type="entry name" value="Helix hairpin bin"/>
    <property type="match status" value="1"/>
</dbReference>
<evidence type="ECO:0000259" key="5">
    <source>
        <dbReference type="Pfam" id="PF25989"/>
    </source>
</evidence>
<evidence type="ECO:0000259" key="3">
    <source>
        <dbReference type="Pfam" id="PF25917"/>
    </source>
</evidence>
<accession>A0A4Q7VDX2</accession>
<evidence type="ECO:0000313" key="7">
    <source>
        <dbReference type="Proteomes" id="UP000293671"/>
    </source>
</evidence>
<dbReference type="Pfam" id="PF25917">
    <property type="entry name" value="BSH_RND"/>
    <property type="match status" value="1"/>
</dbReference>
<protein>
    <submittedName>
        <fullName evidence="6">RND family efflux transporter MFP subunit</fullName>
    </submittedName>
</protein>
<gene>
    <name evidence="6" type="ORF">EV670_3245</name>
</gene>
<dbReference type="Proteomes" id="UP000293671">
    <property type="component" value="Unassembled WGS sequence"/>
</dbReference>
<dbReference type="RefSeq" id="WP_242617015.1">
    <property type="nucleotide sequence ID" value="NZ_SHKP01000008.1"/>
</dbReference>
<dbReference type="PANTHER" id="PTHR30469">
    <property type="entry name" value="MULTIDRUG RESISTANCE PROTEIN MDTA"/>
    <property type="match status" value="1"/>
</dbReference>
<dbReference type="InterPro" id="IPR058625">
    <property type="entry name" value="MdtA-like_BSH"/>
</dbReference>
<keyword evidence="7" id="KW-1185">Reference proteome</keyword>
<dbReference type="Pfam" id="PF25989">
    <property type="entry name" value="YknX_C"/>
    <property type="match status" value="1"/>
</dbReference>
<organism evidence="6 7">
    <name type="scientific">Rivibacter subsaxonicus</name>
    <dbReference type="NCBI Taxonomy" id="457575"/>
    <lineage>
        <taxon>Bacteria</taxon>
        <taxon>Pseudomonadati</taxon>
        <taxon>Pseudomonadota</taxon>
        <taxon>Betaproteobacteria</taxon>
        <taxon>Burkholderiales</taxon>
        <taxon>Rivibacter</taxon>
    </lineage>
</organism>
<feature type="region of interest" description="Disordered" evidence="2">
    <location>
        <begin position="386"/>
        <end position="405"/>
    </location>
</feature>
<name>A0A4Q7VDX2_9BURK</name>
<dbReference type="GO" id="GO:1990281">
    <property type="term" value="C:efflux pump complex"/>
    <property type="evidence" value="ECO:0007669"/>
    <property type="project" value="TreeGrafter"/>
</dbReference>
<dbReference type="Pfam" id="PF25954">
    <property type="entry name" value="Beta-barrel_RND_2"/>
    <property type="match status" value="1"/>
</dbReference>
<comment type="caution">
    <text evidence="6">The sequence shown here is derived from an EMBL/GenBank/DDBJ whole genome shotgun (WGS) entry which is preliminary data.</text>
</comment>
<feature type="domain" description="YknX-like C-terminal permuted SH3-like" evidence="5">
    <location>
        <begin position="315"/>
        <end position="382"/>
    </location>
</feature>
<sequence length="405" mass="41838">MQADTPLLEVSRSPRRKRLILAGAAVLLIGAVAAGGYVMASRKSPAAGDGKGKEAAPALQFNSGEVAWPLREAMPQRIEFSGPLVAPRTAIVRAKAAGTLLDLSVAEGSRVRAGQSLGRIDLADLQARVSERSAMLESAQATLFEAERLHDSNQRLAAQNFISPTALQASNAKLEAARALLKSAQAQLDTTRIGLREAALVAPIDGIVGKRHAVPGEKLAAEQPLLTIVDLATLELAGTVSTHEVGLLKPGQAVVLQVEGMAEPVKGKIDRIAPAAEAGTRAIGVVVALANRDEKLRAGQYATGEVKLADATERLTVPITAVGQASGQDFVWTVENGALVRRVIVTGRKDVAGGRVEVLKGLDAKAPVLAARFDNLKEGAQATIAGSAANPGAPAASASAPRPAS</sequence>
<reference evidence="6 7" key="1">
    <citation type="submission" date="2019-02" db="EMBL/GenBank/DDBJ databases">
        <title>Genomic Encyclopedia of Type Strains, Phase IV (KMG-IV): sequencing the most valuable type-strain genomes for metagenomic binning, comparative biology and taxonomic classification.</title>
        <authorList>
            <person name="Goeker M."/>
        </authorList>
    </citation>
    <scope>NUCLEOTIDE SEQUENCE [LARGE SCALE GENOMIC DNA]</scope>
    <source>
        <strain evidence="6 7">DSM 19570</strain>
    </source>
</reference>
<dbReference type="SUPFAM" id="SSF111369">
    <property type="entry name" value="HlyD-like secretion proteins"/>
    <property type="match status" value="1"/>
</dbReference>
<dbReference type="InterPro" id="IPR058637">
    <property type="entry name" value="YknX-like_C"/>
</dbReference>